<evidence type="ECO:0000256" key="1">
    <source>
        <dbReference type="ARBA" id="ARBA00009589"/>
    </source>
</evidence>
<dbReference type="GO" id="GO:0008253">
    <property type="term" value="F:5'-nucleotidase activity"/>
    <property type="evidence" value="ECO:0007669"/>
    <property type="project" value="InterPro"/>
</dbReference>
<dbReference type="PIRSF" id="PIRSF021362">
    <property type="entry name" value="UCP021362_HAD"/>
    <property type="match status" value="1"/>
</dbReference>
<feature type="active site" description="Nucleophile" evidence="4">
    <location>
        <position position="8"/>
    </location>
</feature>
<dbReference type="PANTHER" id="PTHR35134">
    <property type="entry name" value="NUCLEOTIDASE YQFW-RELATED"/>
    <property type="match status" value="1"/>
</dbReference>
<dbReference type="InterPro" id="IPR023214">
    <property type="entry name" value="HAD_sf"/>
</dbReference>
<dbReference type="SUPFAM" id="SSF56784">
    <property type="entry name" value="HAD-like"/>
    <property type="match status" value="1"/>
</dbReference>
<proteinExistence type="inferred from homology"/>
<sequence>MGKRFGIDIDGTVTSPAALLPFINKAFKMNITLEDVKEYDLNAVVNVPEQEFSKWFIENEPIIYEKSPLADGVENALNIWKNEHELFFISARPSYLLENTKKWFTQKGLSFHHIDLIGSHYKIDAAKKYKLDIFFEDKHDNAVMIHEECKIPVILFNTPYNQEPIPNGVIRVDTWKQAYDWVDRWLK</sequence>
<name>A0A0U1P1M3_9BACI</name>
<dbReference type="PANTHER" id="PTHR35134:SF2">
    <property type="entry name" value="NUCLEOTIDASE YQFW-RELATED"/>
    <property type="match status" value="1"/>
</dbReference>
<dbReference type="Proteomes" id="UP000199087">
    <property type="component" value="Unassembled WGS sequence"/>
</dbReference>
<evidence type="ECO:0000256" key="3">
    <source>
        <dbReference type="PIRNR" id="PIRNR021362"/>
    </source>
</evidence>
<organism evidence="5 6">
    <name type="scientific">Neobacillus massiliamazoniensis</name>
    <dbReference type="NCBI Taxonomy" id="1499688"/>
    <lineage>
        <taxon>Bacteria</taxon>
        <taxon>Bacillati</taxon>
        <taxon>Bacillota</taxon>
        <taxon>Bacilli</taxon>
        <taxon>Bacillales</taxon>
        <taxon>Bacillaceae</taxon>
        <taxon>Neobacillus</taxon>
    </lineage>
</organism>
<accession>A0A0U1P1M3</accession>
<dbReference type="EC" id="3.1.3.-" evidence="3"/>
<reference evidence="6" key="1">
    <citation type="submission" date="2015-05" db="EMBL/GenBank/DDBJ databases">
        <authorList>
            <person name="Urmite Genomes"/>
        </authorList>
    </citation>
    <scope>NUCLEOTIDE SEQUENCE [LARGE SCALE GENOMIC DNA]</scope>
    <source>
        <strain evidence="6">LF1</strain>
    </source>
</reference>
<dbReference type="Pfam" id="PF06941">
    <property type="entry name" value="NT5C"/>
    <property type="match status" value="1"/>
</dbReference>
<dbReference type="STRING" id="1499688.BN000_04157"/>
<dbReference type="InterPro" id="IPR052419">
    <property type="entry name" value="5_3-deoxyribonucleotidase-like"/>
</dbReference>
<evidence type="ECO:0000256" key="4">
    <source>
        <dbReference type="PIRSR" id="PIRSR610708-1"/>
    </source>
</evidence>
<dbReference type="EMBL" id="CVRB01000004">
    <property type="protein sequence ID" value="CRK84156.1"/>
    <property type="molecule type" value="Genomic_DNA"/>
</dbReference>
<evidence type="ECO:0000313" key="5">
    <source>
        <dbReference type="EMBL" id="CRK84156.1"/>
    </source>
</evidence>
<feature type="active site" description="Proton donor" evidence="4">
    <location>
        <position position="10"/>
    </location>
</feature>
<dbReference type="InterPro" id="IPR009206">
    <property type="entry name" value="Nucleotidase_putative"/>
</dbReference>
<dbReference type="Gene3D" id="3.40.50.1000">
    <property type="entry name" value="HAD superfamily/HAD-like"/>
    <property type="match status" value="1"/>
</dbReference>
<dbReference type="InterPro" id="IPR036412">
    <property type="entry name" value="HAD-like_sf"/>
</dbReference>
<dbReference type="OrthoDB" id="2471595at2"/>
<keyword evidence="6" id="KW-1185">Reference proteome</keyword>
<protein>
    <recommendedName>
        <fullName evidence="3">Nucleotidase</fullName>
        <ecNumber evidence="3">3.1.3.-</ecNumber>
    </recommendedName>
</protein>
<dbReference type="RefSeq" id="WP_090637542.1">
    <property type="nucleotide sequence ID" value="NZ_CVRB01000004.1"/>
</dbReference>
<dbReference type="InterPro" id="IPR010708">
    <property type="entry name" value="5'(3')-deoxyribonucleotidase"/>
</dbReference>
<keyword evidence="2 3" id="KW-0378">Hydrolase</keyword>
<evidence type="ECO:0000256" key="2">
    <source>
        <dbReference type="ARBA" id="ARBA00022801"/>
    </source>
</evidence>
<evidence type="ECO:0000313" key="6">
    <source>
        <dbReference type="Proteomes" id="UP000199087"/>
    </source>
</evidence>
<dbReference type="GO" id="GO:0009264">
    <property type="term" value="P:deoxyribonucleotide catabolic process"/>
    <property type="evidence" value="ECO:0007669"/>
    <property type="project" value="InterPro"/>
</dbReference>
<gene>
    <name evidence="5" type="ORF">BN000_04157</name>
</gene>
<comment type="similarity">
    <text evidence="1 3">Belongs to the 5'(3')-deoxyribonucleotidase family.</text>
</comment>
<dbReference type="AlphaFoldDB" id="A0A0U1P1M3"/>